<gene>
    <name evidence="2" type="ORF">SAMN04488696_1198</name>
</gene>
<accession>A0A1I4QTZ0</accession>
<proteinExistence type="predicted"/>
<name>A0A1I4QTZ0_9EURY</name>
<dbReference type="RefSeq" id="WP_281246266.1">
    <property type="nucleotide sequence ID" value="NZ_FOUJ01000002.1"/>
</dbReference>
<evidence type="ECO:0000313" key="3">
    <source>
        <dbReference type="Proteomes" id="UP000198535"/>
    </source>
</evidence>
<dbReference type="Proteomes" id="UP000198535">
    <property type="component" value="Unassembled WGS sequence"/>
</dbReference>
<dbReference type="STRING" id="487685.SAMN04488696_1198"/>
<evidence type="ECO:0000313" key="2">
    <source>
        <dbReference type="EMBL" id="SFM43534.1"/>
    </source>
</evidence>
<keyword evidence="3" id="KW-1185">Reference proteome</keyword>
<protein>
    <submittedName>
        <fullName evidence="2">Uncharacterized protein</fullName>
    </submittedName>
</protein>
<dbReference type="AlphaFoldDB" id="A0A1I4QTZ0"/>
<sequence length="43" mass="4700">MARYCKICGAKSGRCNHLVVDLGNNGGSEDKDKTENKSSEKQK</sequence>
<evidence type="ECO:0000256" key="1">
    <source>
        <dbReference type="SAM" id="MobiDB-lite"/>
    </source>
</evidence>
<feature type="region of interest" description="Disordered" evidence="1">
    <location>
        <begin position="22"/>
        <end position="43"/>
    </location>
</feature>
<feature type="compositionally biased region" description="Basic and acidic residues" evidence="1">
    <location>
        <begin position="28"/>
        <end position="43"/>
    </location>
</feature>
<organism evidence="2 3">
    <name type="scientific">Methanolobus profundi</name>
    <dbReference type="NCBI Taxonomy" id="487685"/>
    <lineage>
        <taxon>Archaea</taxon>
        <taxon>Methanobacteriati</taxon>
        <taxon>Methanobacteriota</taxon>
        <taxon>Stenosarchaea group</taxon>
        <taxon>Methanomicrobia</taxon>
        <taxon>Methanosarcinales</taxon>
        <taxon>Methanosarcinaceae</taxon>
        <taxon>Methanolobus</taxon>
    </lineage>
</organism>
<dbReference type="EMBL" id="FOUJ01000002">
    <property type="protein sequence ID" value="SFM43534.1"/>
    <property type="molecule type" value="Genomic_DNA"/>
</dbReference>
<reference evidence="3" key="1">
    <citation type="submission" date="2016-10" db="EMBL/GenBank/DDBJ databases">
        <authorList>
            <person name="Varghese N."/>
            <person name="Submissions S."/>
        </authorList>
    </citation>
    <scope>NUCLEOTIDE SEQUENCE [LARGE SCALE GENOMIC DNA]</scope>
    <source>
        <strain evidence="3">Mob M</strain>
    </source>
</reference>